<evidence type="ECO:0000313" key="7">
    <source>
        <dbReference type="Proteomes" id="UP000184300"/>
    </source>
</evidence>
<dbReference type="SUPFAM" id="SSF50784">
    <property type="entry name" value="Transcription factor IIA (TFIIA), beta-barrel domain"/>
    <property type="match status" value="1"/>
</dbReference>
<feature type="compositionally biased region" description="Low complexity" evidence="5">
    <location>
        <begin position="143"/>
        <end position="155"/>
    </location>
</feature>
<dbReference type="SMART" id="SM01371">
    <property type="entry name" value="TFIIA"/>
    <property type="match status" value="1"/>
</dbReference>
<keyword evidence="7" id="KW-1185">Reference proteome</keyword>
<dbReference type="SUPFAM" id="SSF47396">
    <property type="entry name" value="Transcription factor IIA (TFIIA), alpha-helical domain"/>
    <property type="match status" value="1"/>
</dbReference>
<evidence type="ECO:0000256" key="2">
    <source>
        <dbReference type="ARBA" id="ARBA00010059"/>
    </source>
</evidence>
<dbReference type="Pfam" id="PF03153">
    <property type="entry name" value="TFIIA"/>
    <property type="match status" value="1"/>
</dbReference>
<evidence type="ECO:0000256" key="3">
    <source>
        <dbReference type="ARBA" id="ARBA00023163"/>
    </source>
</evidence>
<dbReference type="GeneID" id="34461910"/>
<sequence length="419" mass="45780">MSNQLVGTVFDLVIQEVCDSSQVDFEESGVDQQTLLDLRQSWQKKLSSLAVAQFPWDPPPPQAAPTQSQNQILPPTATVPSNAPRPNPPPQTQQQHVPHSTPQSVSGTVPPLQAPTPVGAASNMNQQPYIKTEPGLNGQAGYPPMNNMMSANPNPQSARERAATLMQQRFGAAAANSVSQLQAQSQTQPPPLTMPGHPRPQNPQPQPQQQQQQYQVSNGQAPQIKQEPGYPPMNQPFLGNAQTDGAGDALSEWKAEVARRREAAQREPGQNDRVLREHLKQRMLDMEGGGLLAPLEERQQKPSSTTRKLTADMAAPDAEPSSSISITQVPRAQAQFDGPGGDDEGEEDDEDAINSDLDDPEDHEADENEAEDAVGQVMLCTYDKVQRVKNKWKCTLKDGILTTGGKEYVFRKGQGEFEW</sequence>
<reference evidence="7" key="1">
    <citation type="journal article" date="2017" name="Genome Biol.">
        <title>Comparative genomics reveals high biological diversity and specific adaptations in the industrially and medically important fungal genus Aspergillus.</title>
        <authorList>
            <person name="de Vries R.P."/>
            <person name="Riley R."/>
            <person name="Wiebenga A."/>
            <person name="Aguilar-Osorio G."/>
            <person name="Amillis S."/>
            <person name="Uchima C.A."/>
            <person name="Anderluh G."/>
            <person name="Asadollahi M."/>
            <person name="Askin M."/>
            <person name="Barry K."/>
            <person name="Battaglia E."/>
            <person name="Bayram O."/>
            <person name="Benocci T."/>
            <person name="Braus-Stromeyer S.A."/>
            <person name="Caldana C."/>
            <person name="Canovas D."/>
            <person name="Cerqueira G.C."/>
            <person name="Chen F."/>
            <person name="Chen W."/>
            <person name="Choi C."/>
            <person name="Clum A."/>
            <person name="Dos Santos R.A."/>
            <person name="Damasio A.R."/>
            <person name="Diallinas G."/>
            <person name="Emri T."/>
            <person name="Fekete E."/>
            <person name="Flipphi M."/>
            <person name="Freyberg S."/>
            <person name="Gallo A."/>
            <person name="Gournas C."/>
            <person name="Habgood R."/>
            <person name="Hainaut M."/>
            <person name="Harispe M.L."/>
            <person name="Henrissat B."/>
            <person name="Hilden K.S."/>
            <person name="Hope R."/>
            <person name="Hossain A."/>
            <person name="Karabika E."/>
            <person name="Karaffa L."/>
            <person name="Karanyi Z."/>
            <person name="Krasevec N."/>
            <person name="Kuo A."/>
            <person name="Kusch H."/>
            <person name="LaButti K."/>
            <person name="Lagendijk E.L."/>
            <person name="Lapidus A."/>
            <person name="Levasseur A."/>
            <person name="Lindquist E."/>
            <person name="Lipzen A."/>
            <person name="Logrieco A.F."/>
            <person name="MacCabe A."/>
            <person name="Maekelae M.R."/>
            <person name="Malavazi I."/>
            <person name="Melin P."/>
            <person name="Meyer V."/>
            <person name="Mielnichuk N."/>
            <person name="Miskei M."/>
            <person name="Molnar A.P."/>
            <person name="Mule G."/>
            <person name="Ngan C.Y."/>
            <person name="Orejas M."/>
            <person name="Orosz E."/>
            <person name="Ouedraogo J.P."/>
            <person name="Overkamp K.M."/>
            <person name="Park H.-S."/>
            <person name="Perrone G."/>
            <person name="Piumi F."/>
            <person name="Punt P.J."/>
            <person name="Ram A.F."/>
            <person name="Ramon A."/>
            <person name="Rauscher S."/>
            <person name="Record E."/>
            <person name="Riano-Pachon D.M."/>
            <person name="Robert V."/>
            <person name="Roehrig J."/>
            <person name="Ruller R."/>
            <person name="Salamov A."/>
            <person name="Salih N.S."/>
            <person name="Samson R.A."/>
            <person name="Sandor E."/>
            <person name="Sanguinetti M."/>
            <person name="Schuetze T."/>
            <person name="Sepcic K."/>
            <person name="Shelest E."/>
            <person name="Sherlock G."/>
            <person name="Sophianopoulou V."/>
            <person name="Squina F.M."/>
            <person name="Sun H."/>
            <person name="Susca A."/>
            <person name="Todd R.B."/>
            <person name="Tsang A."/>
            <person name="Unkles S.E."/>
            <person name="van de Wiele N."/>
            <person name="van Rossen-Uffink D."/>
            <person name="Oliveira J.V."/>
            <person name="Vesth T.C."/>
            <person name="Visser J."/>
            <person name="Yu J.-H."/>
            <person name="Zhou M."/>
            <person name="Andersen M.R."/>
            <person name="Archer D.B."/>
            <person name="Baker S.E."/>
            <person name="Benoit I."/>
            <person name="Brakhage A.A."/>
            <person name="Braus G.H."/>
            <person name="Fischer R."/>
            <person name="Frisvad J.C."/>
            <person name="Goldman G.H."/>
            <person name="Houbraken J."/>
            <person name="Oakley B."/>
            <person name="Pocsi I."/>
            <person name="Scazzocchio C."/>
            <person name="Seiboth B."/>
            <person name="vanKuyk P.A."/>
            <person name="Wortman J."/>
            <person name="Dyer P.S."/>
            <person name="Grigoriev I.V."/>
        </authorList>
    </citation>
    <scope>NUCLEOTIDE SEQUENCE [LARGE SCALE GENOMIC DNA]</scope>
    <source>
        <strain evidence="7">CBS 516.65</strain>
    </source>
</reference>
<organism evidence="6 7">
    <name type="scientific">Aspergillus glaucus CBS 516.65</name>
    <dbReference type="NCBI Taxonomy" id="1160497"/>
    <lineage>
        <taxon>Eukaryota</taxon>
        <taxon>Fungi</taxon>
        <taxon>Dikarya</taxon>
        <taxon>Ascomycota</taxon>
        <taxon>Pezizomycotina</taxon>
        <taxon>Eurotiomycetes</taxon>
        <taxon>Eurotiomycetidae</taxon>
        <taxon>Eurotiales</taxon>
        <taxon>Aspergillaceae</taxon>
        <taxon>Aspergillus</taxon>
        <taxon>Aspergillus subgen. Aspergillus</taxon>
    </lineage>
</organism>
<dbReference type="InterPro" id="IPR004855">
    <property type="entry name" value="TFIIA_asu/bsu"/>
</dbReference>
<dbReference type="InterPro" id="IPR009088">
    <property type="entry name" value="TFIIA_b-brl"/>
</dbReference>
<evidence type="ECO:0000256" key="5">
    <source>
        <dbReference type="SAM" id="MobiDB-lite"/>
    </source>
</evidence>
<dbReference type="Gene3D" id="1.10.287.100">
    <property type="match status" value="1"/>
</dbReference>
<keyword evidence="4" id="KW-0539">Nucleus</keyword>
<feature type="compositionally biased region" description="Polar residues" evidence="5">
    <location>
        <begin position="320"/>
        <end position="330"/>
    </location>
</feature>
<accession>A0A1L9VUT0</accession>
<dbReference type="EMBL" id="KV878890">
    <property type="protein sequence ID" value="OJJ87646.1"/>
    <property type="molecule type" value="Genomic_DNA"/>
</dbReference>
<feature type="compositionally biased region" description="Polar residues" evidence="5">
    <location>
        <begin position="176"/>
        <end position="187"/>
    </location>
</feature>
<keyword evidence="3" id="KW-0804">Transcription</keyword>
<feature type="compositionally biased region" description="Low complexity" evidence="5">
    <location>
        <begin position="92"/>
        <end position="103"/>
    </location>
</feature>
<dbReference type="GO" id="GO:0005672">
    <property type="term" value="C:transcription factor TFIIA complex"/>
    <property type="evidence" value="ECO:0007669"/>
    <property type="project" value="InterPro"/>
</dbReference>
<feature type="region of interest" description="Disordered" evidence="5">
    <location>
        <begin position="53"/>
        <end position="249"/>
    </location>
</feature>
<dbReference type="FunFam" id="2.30.18.10:FF:000006">
    <property type="entry name" value="Transcription factor TFIIA complex subunit Toa1"/>
    <property type="match status" value="1"/>
</dbReference>
<dbReference type="OrthoDB" id="6275927at2759"/>
<protein>
    <recommendedName>
        <fullName evidence="8">Transcription factor IIA, alpha/beta subunit</fullName>
    </recommendedName>
</protein>
<proteinExistence type="inferred from homology"/>
<dbReference type="PANTHER" id="PTHR12694">
    <property type="entry name" value="TRANSCRIPTION INITIATION FACTOR IIA SUBUNIT 1"/>
    <property type="match status" value="1"/>
</dbReference>
<dbReference type="GO" id="GO:0006367">
    <property type="term" value="P:transcription initiation at RNA polymerase II promoter"/>
    <property type="evidence" value="ECO:0007669"/>
    <property type="project" value="InterPro"/>
</dbReference>
<comment type="similarity">
    <text evidence="2">Belongs to the TFIIA subunit 1 family.</text>
</comment>
<gene>
    <name evidence="6" type="ORF">ASPGLDRAFT_42679</name>
</gene>
<evidence type="ECO:0000313" key="6">
    <source>
        <dbReference type="EMBL" id="OJJ87646.1"/>
    </source>
</evidence>
<dbReference type="Proteomes" id="UP000184300">
    <property type="component" value="Unassembled WGS sequence"/>
</dbReference>
<name>A0A1L9VUT0_ASPGL</name>
<feature type="compositionally biased region" description="Acidic residues" evidence="5">
    <location>
        <begin position="340"/>
        <end position="372"/>
    </location>
</feature>
<feature type="compositionally biased region" description="Pro residues" evidence="5">
    <location>
        <begin position="188"/>
        <end position="206"/>
    </location>
</feature>
<dbReference type="Gene3D" id="2.30.18.10">
    <property type="entry name" value="Transcription factor IIA (TFIIA), beta-barrel domain"/>
    <property type="match status" value="1"/>
</dbReference>
<dbReference type="RefSeq" id="XP_022404329.1">
    <property type="nucleotide sequence ID" value="XM_022545649.1"/>
</dbReference>
<dbReference type="PANTHER" id="PTHR12694:SF8">
    <property type="entry name" value="TRANSCRIPTION INITIATION FACTOR IIA SUBUNIT 1"/>
    <property type="match status" value="1"/>
</dbReference>
<feature type="region of interest" description="Disordered" evidence="5">
    <location>
        <begin position="290"/>
        <end position="373"/>
    </location>
</feature>
<dbReference type="CDD" id="cd07976">
    <property type="entry name" value="TFIIA_alpha_beta_like"/>
    <property type="match status" value="1"/>
</dbReference>
<dbReference type="VEuPathDB" id="FungiDB:ASPGLDRAFT_42679"/>
<dbReference type="AlphaFoldDB" id="A0A1L9VUT0"/>
<evidence type="ECO:0000256" key="1">
    <source>
        <dbReference type="ARBA" id="ARBA00004123"/>
    </source>
</evidence>
<evidence type="ECO:0000256" key="4">
    <source>
        <dbReference type="ARBA" id="ARBA00023242"/>
    </source>
</evidence>
<dbReference type="STRING" id="1160497.A0A1L9VUT0"/>
<comment type="subcellular location">
    <subcellularLocation>
        <location evidence="1">Nucleus</location>
    </subcellularLocation>
</comment>
<evidence type="ECO:0008006" key="8">
    <source>
        <dbReference type="Google" id="ProtNLM"/>
    </source>
</evidence>